<gene>
    <name evidence="2" type="ORF">ENN70_06800</name>
</gene>
<accession>A0A7C2NH69</accession>
<name>A0A7C2NH69_ARCFL</name>
<feature type="transmembrane region" description="Helical" evidence="1">
    <location>
        <begin position="12"/>
        <end position="30"/>
    </location>
</feature>
<proteinExistence type="predicted"/>
<keyword evidence="1" id="KW-0812">Transmembrane</keyword>
<evidence type="ECO:0000313" key="2">
    <source>
        <dbReference type="EMBL" id="HET21755.1"/>
    </source>
</evidence>
<evidence type="ECO:0000256" key="1">
    <source>
        <dbReference type="SAM" id="Phobius"/>
    </source>
</evidence>
<protein>
    <submittedName>
        <fullName evidence="2">Uncharacterized protein</fullName>
    </submittedName>
</protein>
<keyword evidence="1" id="KW-1133">Transmembrane helix</keyword>
<dbReference type="EMBL" id="DSCQ01000082">
    <property type="protein sequence ID" value="HET21755.1"/>
    <property type="molecule type" value="Genomic_DNA"/>
</dbReference>
<sequence length="144" mass="15742">MPVTAADYGEALYQLLLAVIELMGGSFYLLTNNSVSADDIWNVTYHAASFGYWVAKSFVGEGGALDVMKENVSAMKNFTNLVRYIGGNAEVIFGNASGEKGVSAAIRNLAVMVDEDFVLKFWNTAQHGIKLVYKLMENVSDTLR</sequence>
<dbReference type="AlphaFoldDB" id="A0A7C2NH69"/>
<reference evidence="2" key="1">
    <citation type="journal article" date="2020" name="mSystems">
        <title>Genome- and Community-Level Interaction Insights into Carbon Utilization and Element Cycling Functions of Hydrothermarchaeota in Hydrothermal Sediment.</title>
        <authorList>
            <person name="Zhou Z."/>
            <person name="Liu Y."/>
            <person name="Xu W."/>
            <person name="Pan J."/>
            <person name="Luo Z.H."/>
            <person name="Li M."/>
        </authorList>
    </citation>
    <scope>NUCLEOTIDE SEQUENCE [LARGE SCALE GENOMIC DNA]</scope>
    <source>
        <strain evidence="2">SpSt-12</strain>
    </source>
</reference>
<comment type="caution">
    <text evidence="2">The sequence shown here is derived from an EMBL/GenBank/DDBJ whole genome shotgun (WGS) entry which is preliminary data.</text>
</comment>
<keyword evidence="1" id="KW-0472">Membrane</keyword>
<organism evidence="2">
    <name type="scientific">Archaeoglobus fulgidus</name>
    <dbReference type="NCBI Taxonomy" id="2234"/>
    <lineage>
        <taxon>Archaea</taxon>
        <taxon>Methanobacteriati</taxon>
        <taxon>Methanobacteriota</taxon>
        <taxon>Archaeoglobi</taxon>
        <taxon>Archaeoglobales</taxon>
        <taxon>Archaeoglobaceae</taxon>
        <taxon>Archaeoglobus</taxon>
    </lineage>
</organism>